<dbReference type="GO" id="GO:0004170">
    <property type="term" value="F:dUTP diphosphatase activity"/>
    <property type="evidence" value="ECO:0007669"/>
    <property type="project" value="UniProtKB-EC"/>
</dbReference>
<dbReference type="eggNOG" id="COG0756">
    <property type="taxonomic scope" value="Bacteria"/>
</dbReference>
<feature type="domain" description="dUTPase-like" evidence="6">
    <location>
        <begin position="12"/>
        <end position="143"/>
    </location>
</feature>
<sequence length="144" mass="16076">MNNKKLKMIVESKVPSYGTNHSAGIDLYSYTKDDIVIKPGETVKVHTGVKVEIPEGYFGGVYPRSSTGVKRQLMLANTIGVIDSDYRGEIMVFFYNYGKENQVIKNGDRLAQLVIQPYQKFDIEVVDELEDTARGEEGFGSTGK</sequence>
<dbReference type="RefSeq" id="WP_004834562.1">
    <property type="nucleotide sequence ID" value="NZ_AEXM01000012.1"/>
</dbReference>
<dbReference type="GO" id="GO:0046081">
    <property type="term" value="P:dUTP catabolic process"/>
    <property type="evidence" value="ECO:0007669"/>
    <property type="project" value="InterPro"/>
</dbReference>
<dbReference type="GO" id="GO:0006226">
    <property type="term" value="P:dUMP biosynthetic process"/>
    <property type="evidence" value="ECO:0007669"/>
    <property type="project" value="InterPro"/>
</dbReference>
<dbReference type="InterPro" id="IPR033704">
    <property type="entry name" value="dUTPase_trimeric"/>
</dbReference>
<name>F0GUC1_9FIRM</name>
<dbReference type="SUPFAM" id="SSF51283">
    <property type="entry name" value="dUTPase-like"/>
    <property type="match status" value="1"/>
</dbReference>
<comment type="caution">
    <text evidence="7">The sequence shown here is derived from an EMBL/GenBank/DDBJ whole genome shotgun (WGS) entry which is preliminary data.</text>
</comment>
<evidence type="ECO:0000259" key="6">
    <source>
        <dbReference type="Pfam" id="PF00692"/>
    </source>
</evidence>
<evidence type="ECO:0000256" key="3">
    <source>
        <dbReference type="ARBA" id="ARBA00022801"/>
    </source>
</evidence>
<protein>
    <recommendedName>
        <fullName evidence="2">dUTP diphosphatase</fullName>
        <ecNumber evidence="2">3.6.1.23</ecNumber>
    </recommendedName>
</protein>
<reference evidence="7 8" key="1">
    <citation type="submission" date="2011-01" db="EMBL/GenBank/DDBJ databases">
        <authorList>
            <person name="Durkin A.S."/>
            <person name="Madupu R."/>
            <person name="Torralba M."/>
            <person name="Gillis M."/>
            <person name="Methe B."/>
            <person name="Sutton G."/>
            <person name="Nelson K.E."/>
        </authorList>
    </citation>
    <scope>NUCLEOTIDE SEQUENCE [LARGE SCALE GENOMIC DNA]</scope>
    <source>
        <strain evidence="7 8">ACS-065-V-Col13</strain>
    </source>
</reference>
<dbReference type="GO" id="GO:0000287">
    <property type="term" value="F:magnesium ion binding"/>
    <property type="evidence" value="ECO:0007669"/>
    <property type="project" value="InterPro"/>
</dbReference>
<dbReference type="Gene3D" id="2.70.40.10">
    <property type="match status" value="1"/>
</dbReference>
<dbReference type="InterPro" id="IPR036157">
    <property type="entry name" value="dUTPase-like_sf"/>
</dbReference>
<dbReference type="InterPro" id="IPR029054">
    <property type="entry name" value="dUTPase-like"/>
</dbReference>
<proteinExistence type="inferred from homology"/>
<dbReference type="PATRIC" id="fig|879305.3.peg.401"/>
<dbReference type="NCBIfam" id="NF001862">
    <property type="entry name" value="PRK00601.1"/>
    <property type="match status" value="1"/>
</dbReference>
<dbReference type="Proteomes" id="UP000005286">
    <property type="component" value="Unassembled WGS sequence"/>
</dbReference>
<evidence type="ECO:0000256" key="5">
    <source>
        <dbReference type="ARBA" id="ARBA00047686"/>
    </source>
</evidence>
<dbReference type="InterPro" id="IPR008181">
    <property type="entry name" value="dUTPase"/>
</dbReference>
<dbReference type="CDD" id="cd07557">
    <property type="entry name" value="trimeric_dUTPase"/>
    <property type="match status" value="1"/>
</dbReference>
<dbReference type="Pfam" id="PF00692">
    <property type="entry name" value="dUTPase"/>
    <property type="match status" value="1"/>
</dbReference>
<dbReference type="EC" id="3.6.1.23" evidence="2"/>
<dbReference type="EMBL" id="AEXM01000012">
    <property type="protein sequence ID" value="EGC82633.1"/>
    <property type="molecule type" value="Genomic_DNA"/>
</dbReference>
<dbReference type="AlphaFoldDB" id="F0GUC1"/>
<dbReference type="NCBIfam" id="TIGR00576">
    <property type="entry name" value="dut"/>
    <property type="match status" value="1"/>
</dbReference>
<evidence type="ECO:0000313" key="7">
    <source>
        <dbReference type="EMBL" id="EGC82633.1"/>
    </source>
</evidence>
<dbReference type="STRING" id="879305.HMPREF9290_1342"/>
<organism evidence="7 8">
    <name type="scientific">Anaerococcus prevotii ACS-065-V-Col13</name>
    <dbReference type="NCBI Taxonomy" id="879305"/>
    <lineage>
        <taxon>Bacteria</taxon>
        <taxon>Bacillati</taxon>
        <taxon>Bacillota</taxon>
        <taxon>Tissierellia</taxon>
        <taxon>Tissierellales</taxon>
        <taxon>Peptoniphilaceae</taxon>
        <taxon>Anaerococcus</taxon>
    </lineage>
</organism>
<dbReference type="PANTHER" id="PTHR11241">
    <property type="entry name" value="DEOXYURIDINE 5'-TRIPHOSPHATE NUCLEOTIDOHYDROLASE"/>
    <property type="match status" value="1"/>
</dbReference>
<keyword evidence="4" id="KW-0546">Nucleotide metabolism</keyword>
<keyword evidence="8" id="KW-1185">Reference proteome</keyword>
<gene>
    <name evidence="7" type="primary">dut</name>
    <name evidence="7" type="ORF">HMPREF9290_1342</name>
</gene>
<evidence type="ECO:0000313" key="8">
    <source>
        <dbReference type="Proteomes" id="UP000005286"/>
    </source>
</evidence>
<dbReference type="PANTHER" id="PTHR11241:SF0">
    <property type="entry name" value="DEOXYURIDINE 5'-TRIPHOSPHATE NUCLEOTIDOHYDROLASE"/>
    <property type="match status" value="1"/>
</dbReference>
<comment type="catalytic activity">
    <reaction evidence="5">
        <text>dUTP + H2O = dUMP + diphosphate + H(+)</text>
        <dbReference type="Rhea" id="RHEA:10248"/>
        <dbReference type="ChEBI" id="CHEBI:15377"/>
        <dbReference type="ChEBI" id="CHEBI:15378"/>
        <dbReference type="ChEBI" id="CHEBI:33019"/>
        <dbReference type="ChEBI" id="CHEBI:61555"/>
        <dbReference type="ChEBI" id="CHEBI:246422"/>
        <dbReference type="EC" id="3.6.1.23"/>
    </reaction>
</comment>
<keyword evidence="3 7" id="KW-0378">Hydrolase</keyword>
<evidence type="ECO:0000256" key="1">
    <source>
        <dbReference type="ARBA" id="ARBA00006581"/>
    </source>
</evidence>
<accession>F0GUC1</accession>
<evidence type="ECO:0000256" key="4">
    <source>
        <dbReference type="ARBA" id="ARBA00023080"/>
    </source>
</evidence>
<comment type="similarity">
    <text evidence="1">Belongs to the dUTPase family.</text>
</comment>
<evidence type="ECO:0000256" key="2">
    <source>
        <dbReference type="ARBA" id="ARBA00012379"/>
    </source>
</evidence>